<feature type="compositionally biased region" description="Low complexity" evidence="1">
    <location>
        <begin position="130"/>
        <end position="154"/>
    </location>
</feature>
<feature type="region of interest" description="Disordered" evidence="1">
    <location>
        <begin position="130"/>
        <end position="202"/>
    </location>
</feature>
<keyword evidence="2" id="KW-1133">Transmembrane helix</keyword>
<feature type="compositionally biased region" description="Low complexity" evidence="1">
    <location>
        <begin position="171"/>
        <end position="194"/>
    </location>
</feature>
<accession>A0A401UYZ1</accession>
<evidence type="ECO:0000256" key="2">
    <source>
        <dbReference type="SAM" id="Phobius"/>
    </source>
</evidence>
<evidence type="ECO:0000256" key="1">
    <source>
        <dbReference type="SAM" id="MobiDB-lite"/>
    </source>
</evidence>
<sequence length="254" mass="26136">MQSAQPKPTRGGQTTTAAYVYLKKDAKAPASWENSTQQYLVATWDGAQWRNITWDQIKDAVPFEVCGPGWGVQEDAAYGGPQVFTDSDAPHYPDGVLKWVNQGGPLFAADHWDLEEQVGAVPACAPTYPVPTQSATPTPTVSPTPSATPSVTPEAPTPTPVPTDVVDDDVTPTPSVTPTPVATPAVTPSPTSEVLAAPSSTPAPTVRSEVLAAGALATTGSTALPLAVGAGVLVAAGGVLLALRHRRRPSGSDA</sequence>
<evidence type="ECO:0008006" key="5">
    <source>
        <dbReference type="Google" id="ProtNLM"/>
    </source>
</evidence>
<dbReference type="Proteomes" id="UP000288246">
    <property type="component" value="Unassembled WGS sequence"/>
</dbReference>
<proteinExistence type="predicted"/>
<keyword evidence="2" id="KW-0472">Membrane</keyword>
<dbReference type="AlphaFoldDB" id="A0A401UYZ1"/>
<comment type="caution">
    <text evidence="3">The sequence shown here is derived from an EMBL/GenBank/DDBJ whole genome shotgun (WGS) entry which is preliminary data.</text>
</comment>
<evidence type="ECO:0000313" key="4">
    <source>
        <dbReference type="Proteomes" id="UP000288246"/>
    </source>
</evidence>
<dbReference type="RefSeq" id="WP_124342385.1">
    <property type="nucleotide sequence ID" value="NZ_BHYL01000098.1"/>
</dbReference>
<keyword evidence="4" id="KW-1185">Reference proteome</keyword>
<reference evidence="3 4" key="1">
    <citation type="submission" date="2018-11" db="EMBL/GenBank/DDBJ databases">
        <title>Draft genome sequence of Cellulomonas takizawaensis strain TKZ-21.</title>
        <authorList>
            <person name="Yamamura H."/>
            <person name="Hayashi T."/>
            <person name="Hamada M."/>
            <person name="Serisawa Y."/>
            <person name="Matsuyama K."/>
            <person name="Nakagawa Y."/>
            <person name="Otoguro M."/>
            <person name="Yanagida F."/>
            <person name="Hayakawa M."/>
        </authorList>
    </citation>
    <scope>NUCLEOTIDE SEQUENCE [LARGE SCALE GENOMIC DNA]</scope>
    <source>
        <strain evidence="3 4">TKZ-21</strain>
    </source>
</reference>
<protein>
    <recommendedName>
        <fullName evidence="5">Gram-positive cocci surface proteins LPxTG domain-containing protein</fullName>
    </recommendedName>
</protein>
<gene>
    <name evidence="3" type="ORF">CTKZ_14240</name>
</gene>
<dbReference type="OrthoDB" id="4829164at2"/>
<organism evidence="3 4">
    <name type="scientific">Cellulomonas algicola</name>
    <dbReference type="NCBI Taxonomy" id="2071633"/>
    <lineage>
        <taxon>Bacteria</taxon>
        <taxon>Bacillati</taxon>
        <taxon>Actinomycetota</taxon>
        <taxon>Actinomycetes</taxon>
        <taxon>Micrococcales</taxon>
        <taxon>Cellulomonadaceae</taxon>
        <taxon>Cellulomonas</taxon>
    </lineage>
</organism>
<keyword evidence="2" id="KW-0812">Transmembrane</keyword>
<name>A0A401UYZ1_9CELL</name>
<evidence type="ECO:0000313" key="3">
    <source>
        <dbReference type="EMBL" id="GCD19862.1"/>
    </source>
</evidence>
<dbReference type="EMBL" id="BHYL01000098">
    <property type="protein sequence ID" value="GCD19862.1"/>
    <property type="molecule type" value="Genomic_DNA"/>
</dbReference>
<feature type="transmembrane region" description="Helical" evidence="2">
    <location>
        <begin position="223"/>
        <end position="243"/>
    </location>
</feature>